<dbReference type="Proteomes" id="UP000238823">
    <property type="component" value="Unassembled WGS sequence"/>
</dbReference>
<feature type="chain" id="PRO_5015518379" evidence="2">
    <location>
        <begin position="28"/>
        <end position="267"/>
    </location>
</feature>
<dbReference type="OrthoDB" id="5512325at2"/>
<dbReference type="RefSeq" id="WP_146158465.1">
    <property type="nucleotide sequence ID" value="NZ_PVNL01000133.1"/>
</dbReference>
<feature type="signal peptide" evidence="2">
    <location>
        <begin position="1"/>
        <end position="27"/>
    </location>
</feature>
<evidence type="ECO:0000313" key="4">
    <source>
        <dbReference type="Proteomes" id="UP000238823"/>
    </source>
</evidence>
<organism evidence="3 4">
    <name type="scientific">Enhygromyxa salina</name>
    <dbReference type="NCBI Taxonomy" id="215803"/>
    <lineage>
        <taxon>Bacteria</taxon>
        <taxon>Pseudomonadati</taxon>
        <taxon>Myxococcota</taxon>
        <taxon>Polyangia</taxon>
        <taxon>Nannocystales</taxon>
        <taxon>Nannocystaceae</taxon>
        <taxon>Enhygromyxa</taxon>
    </lineage>
</organism>
<protein>
    <submittedName>
        <fullName evidence="3">Uncharacterized protein</fullName>
    </submittedName>
</protein>
<gene>
    <name evidence="3" type="ORF">ENSA7_67830</name>
</gene>
<name>A0A2S9XVS3_9BACT</name>
<sequence length="267" mass="26158">MHGLLHDPLVRARVCIACLVVLASACAAGEGLEGDTNFFSTSVSGSASASMSGDGDGDGDPAESGTDMGDGDADPGDGDPGDGDPTGQPSVCGDGTKTGDEECDGTDLGGLNCSDFGFQQGTLVCANDCTLFTNVCSTCGDGQLAATEACDGSNFGGLTCTDLGYAGGVLACAPDCSEVFQTGCMQAPTCGNGVLDPGEACDGGNLGGQTCQSLGYDGGVLSCTPGCQVDTGGCTVDECVGIIGACNILFNDCCPGLQCALAFCVPE</sequence>
<feature type="compositionally biased region" description="Acidic residues" evidence="1">
    <location>
        <begin position="69"/>
        <end position="82"/>
    </location>
</feature>
<evidence type="ECO:0000256" key="2">
    <source>
        <dbReference type="SAM" id="SignalP"/>
    </source>
</evidence>
<dbReference type="AlphaFoldDB" id="A0A2S9XVS3"/>
<feature type="region of interest" description="Disordered" evidence="1">
    <location>
        <begin position="43"/>
        <end position="96"/>
    </location>
</feature>
<comment type="caution">
    <text evidence="3">The sequence shown here is derived from an EMBL/GenBank/DDBJ whole genome shotgun (WGS) entry which is preliminary data.</text>
</comment>
<feature type="compositionally biased region" description="Low complexity" evidence="1">
    <location>
        <begin position="43"/>
        <end position="53"/>
    </location>
</feature>
<keyword evidence="2" id="KW-0732">Signal</keyword>
<accession>A0A2S9XVS3</accession>
<evidence type="ECO:0000256" key="1">
    <source>
        <dbReference type="SAM" id="MobiDB-lite"/>
    </source>
</evidence>
<reference evidence="3 4" key="1">
    <citation type="submission" date="2018-03" db="EMBL/GenBank/DDBJ databases">
        <title>Draft Genome Sequences of the Obligatory Marine Myxobacteria Enhygromyxa salina SWB007.</title>
        <authorList>
            <person name="Poehlein A."/>
            <person name="Moghaddam J.A."/>
            <person name="Harms H."/>
            <person name="Alanjari M."/>
            <person name="Koenig G.M."/>
            <person name="Daniel R."/>
            <person name="Schaeberle T.F."/>
        </authorList>
    </citation>
    <scope>NUCLEOTIDE SEQUENCE [LARGE SCALE GENOMIC DNA]</scope>
    <source>
        <strain evidence="3 4">SWB007</strain>
    </source>
</reference>
<dbReference type="EMBL" id="PVNL01000133">
    <property type="protein sequence ID" value="PRP96952.1"/>
    <property type="molecule type" value="Genomic_DNA"/>
</dbReference>
<proteinExistence type="predicted"/>
<evidence type="ECO:0000313" key="3">
    <source>
        <dbReference type="EMBL" id="PRP96952.1"/>
    </source>
</evidence>